<accession>A0AAE0ZC16</accession>
<feature type="compositionally biased region" description="Polar residues" evidence="1">
    <location>
        <begin position="467"/>
        <end position="476"/>
    </location>
</feature>
<dbReference type="PROSITE" id="PS51257">
    <property type="entry name" value="PROKAR_LIPOPROTEIN"/>
    <property type="match status" value="1"/>
</dbReference>
<gene>
    <name evidence="2" type="ORF">RRG08_059012</name>
</gene>
<feature type="region of interest" description="Disordered" evidence="1">
    <location>
        <begin position="467"/>
        <end position="521"/>
    </location>
</feature>
<evidence type="ECO:0000313" key="3">
    <source>
        <dbReference type="Proteomes" id="UP001283361"/>
    </source>
</evidence>
<comment type="caution">
    <text evidence="2">The sequence shown here is derived from an EMBL/GenBank/DDBJ whole genome shotgun (WGS) entry which is preliminary data.</text>
</comment>
<evidence type="ECO:0000313" key="2">
    <source>
        <dbReference type="EMBL" id="KAK3766699.1"/>
    </source>
</evidence>
<organism evidence="2 3">
    <name type="scientific">Elysia crispata</name>
    <name type="common">lettuce slug</name>
    <dbReference type="NCBI Taxonomy" id="231223"/>
    <lineage>
        <taxon>Eukaryota</taxon>
        <taxon>Metazoa</taxon>
        <taxon>Spiralia</taxon>
        <taxon>Lophotrochozoa</taxon>
        <taxon>Mollusca</taxon>
        <taxon>Gastropoda</taxon>
        <taxon>Heterobranchia</taxon>
        <taxon>Euthyneura</taxon>
        <taxon>Panpulmonata</taxon>
        <taxon>Sacoglossa</taxon>
        <taxon>Placobranchoidea</taxon>
        <taxon>Plakobranchidae</taxon>
        <taxon>Elysia</taxon>
    </lineage>
</organism>
<evidence type="ECO:0000256" key="1">
    <source>
        <dbReference type="SAM" id="MobiDB-lite"/>
    </source>
</evidence>
<sequence>MYFKRSSVPYLSADIQTLLLYLTLSQISSTLACHLLLYRDGNYTISADPSSLWLDNGPYGFRHNGKWRSTDDGTLKIDPDPLAFLGKDEIGDYMDTVFVISIPETSPSKLRTQRKPATNFKAGIGSKLDEKIIMQATIRSYRQYPVVLFIQKFPNGLLKSGSDVNNTISAFPSLRVKRPQLPLPSVFAYMTFGGDFFGDANKKFGVWQSDQTIPDGILNSGPMLFYNDKGHALVISPYTNFMAASTHQRGEAPYKRLDWGIMGGIGELPAGFEHKTLAYCSDHGVGSALEGWGNLLRRVYRGQSNLRTSKGTQKLDIGSKSELRNDFLPIQEIYSNNIVRLEETSDIRSNKTTVMIKRLNKSSIPENRFSINNITKKKIDKISMSYKTATQSITNYTHNNNMFQDGINKDLGNSRAHKHTPSKTRVQKKQISVNVKLFKAKSIFIDGPKSLRSVFINDTNSRLYVTSRRQTDTESTIGEDKNILNPDSHLKSQEPRDRYPNPRRSECYPKPRGHRPSLTAPHPDISISHLGYWTCRGSYYYYNPDPNLKTFDKTLLDVKKVAASAKIPLHYFQLDSWFYPKDDVVLAVTTWDATKQTFPEGIANFQKQLGLPLIAQNRYWSKQVTYAKQQGGQFDFIIGDQLALPLREDFWTFLLGHARDSWNLHTYQQDWLSFQWRYSEFLTHSLTQGRDWIMQIGAAAREKGLTVHLGKALPRQALQTLEIPAGVVTSARVSPDYIVSGKEQWRIGVTSHFAHALGLTPFKDTFWTTPTQPGNPYGSKGTEERPNLQVAVATLSTGPVGHGDRKDLQNRKLLMRCCDDSGRVLKPDKPLRTTHDQFLEMAYRDGRGPNGEIWTTYCQHEEMLYGIIFVGDLRYDYTITPEGADFLTDFTPSFRPSIIFTVKDEQLVSHSKFDQKNPFTIKANECQTEGEPFCIFYVHPITTAAGRSLIILGDLTKWTPVSTGRLVLLTRTASGVRAEVMGAPQELIAFSFILDEQLVTRARRADNRGVAKFDLASLNDQS</sequence>
<dbReference type="EMBL" id="JAWDGP010004206">
    <property type="protein sequence ID" value="KAK3766699.1"/>
    <property type="molecule type" value="Genomic_DNA"/>
</dbReference>
<proteinExistence type="predicted"/>
<protein>
    <submittedName>
        <fullName evidence="2">Uncharacterized protein</fullName>
    </submittedName>
</protein>
<dbReference type="Proteomes" id="UP001283361">
    <property type="component" value="Unassembled WGS sequence"/>
</dbReference>
<feature type="compositionally biased region" description="Basic and acidic residues" evidence="1">
    <location>
        <begin position="478"/>
        <end position="509"/>
    </location>
</feature>
<name>A0AAE0ZC16_9GAST</name>
<reference evidence="2" key="1">
    <citation type="journal article" date="2023" name="G3 (Bethesda)">
        <title>A reference genome for the long-term kleptoplast-retaining sea slug Elysia crispata morphotype clarki.</title>
        <authorList>
            <person name="Eastman K.E."/>
            <person name="Pendleton A.L."/>
            <person name="Shaikh M.A."/>
            <person name="Suttiyut T."/>
            <person name="Ogas R."/>
            <person name="Tomko P."/>
            <person name="Gavelis G."/>
            <person name="Widhalm J.R."/>
            <person name="Wisecaver J.H."/>
        </authorList>
    </citation>
    <scope>NUCLEOTIDE SEQUENCE</scope>
    <source>
        <strain evidence="2">ECLA1</strain>
    </source>
</reference>
<dbReference type="AlphaFoldDB" id="A0AAE0ZC16"/>
<keyword evidence="3" id="KW-1185">Reference proteome</keyword>